<evidence type="ECO:0000256" key="1">
    <source>
        <dbReference type="SAM" id="Phobius"/>
    </source>
</evidence>
<protein>
    <recommendedName>
        <fullName evidence="4">Major facilitator superfamily (MFS) profile domain-containing protein</fullName>
    </recommendedName>
</protein>
<organism evidence="2 3">
    <name type="scientific">Ensifer canadensis</name>
    <dbReference type="NCBI Taxonomy" id="555315"/>
    <lineage>
        <taxon>Bacteria</taxon>
        <taxon>Pseudomonadati</taxon>
        <taxon>Pseudomonadota</taxon>
        <taxon>Alphaproteobacteria</taxon>
        <taxon>Hyphomicrobiales</taxon>
        <taxon>Rhizobiaceae</taxon>
        <taxon>Sinorhizobium/Ensifer group</taxon>
        <taxon>Ensifer</taxon>
    </lineage>
</organism>
<feature type="transmembrane region" description="Helical" evidence="1">
    <location>
        <begin position="49"/>
        <end position="69"/>
    </location>
</feature>
<keyword evidence="1" id="KW-0472">Membrane</keyword>
<feature type="transmembrane region" description="Helical" evidence="1">
    <location>
        <begin position="7"/>
        <end position="29"/>
    </location>
</feature>
<name>A0AAW4FLA0_9HYPH</name>
<dbReference type="Proteomes" id="UP000744980">
    <property type="component" value="Unassembled WGS sequence"/>
</dbReference>
<reference evidence="2 3" key="1">
    <citation type="submission" date="2020-01" db="EMBL/GenBank/DDBJ databases">
        <title>Draft genome assembly of Ensifer adhaerens T173.</title>
        <authorList>
            <person name="Craig J.E."/>
            <person name="Stinchcombe J.R."/>
        </authorList>
    </citation>
    <scope>NUCLEOTIDE SEQUENCE [LARGE SCALE GENOMIC DNA]</scope>
    <source>
        <strain evidence="2 3">T173</strain>
    </source>
</reference>
<evidence type="ECO:0008006" key="4">
    <source>
        <dbReference type="Google" id="ProtNLM"/>
    </source>
</evidence>
<keyword evidence="3" id="KW-1185">Reference proteome</keyword>
<dbReference type="RefSeq" id="WP_156408518.1">
    <property type="nucleotide sequence ID" value="NZ_CP083373.1"/>
</dbReference>
<dbReference type="EMBL" id="WXFA01000011">
    <property type="protein sequence ID" value="MBM3092868.1"/>
    <property type="molecule type" value="Genomic_DNA"/>
</dbReference>
<evidence type="ECO:0000313" key="2">
    <source>
        <dbReference type="EMBL" id="MBM3092868.1"/>
    </source>
</evidence>
<proteinExistence type="predicted"/>
<accession>A0AAW4FLA0</accession>
<keyword evidence="1" id="KW-0812">Transmembrane</keyword>
<comment type="caution">
    <text evidence="2">The sequence shown here is derived from an EMBL/GenBank/DDBJ whole genome shotgun (WGS) entry which is preliminary data.</text>
</comment>
<gene>
    <name evidence="2" type="ORF">GFB56_18965</name>
</gene>
<keyword evidence="1" id="KW-1133">Transmembrane helix</keyword>
<sequence length="71" mass="7046">MPTLIRFVILNVGVGFLLGAATAASIAIVAPGALGHGEGLDPLAFGLQIYAFGASFGLGALATALMMIAED</sequence>
<dbReference type="AlphaFoldDB" id="A0AAW4FLA0"/>
<evidence type="ECO:0000313" key="3">
    <source>
        <dbReference type="Proteomes" id="UP000744980"/>
    </source>
</evidence>